<proteinExistence type="inferred from homology"/>
<comment type="similarity">
    <text evidence="5">In the N-terminal section; belongs to the acetate CoA ligase alpha subunit family.</text>
</comment>
<dbReference type="SMART" id="SM00881">
    <property type="entry name" value="CoA_binding"/>
    <property type="match status" value="1"/>
</dbReference>
<dbReference type="PANTHER" id="PTHR43334:SF1">
    <property type="entry name" value="3-HYDROXYPROPIONATE--COA LIGASE [ADP-FORMING]"/>
    <property type="match status" value="1"/>
</dbReference>
<keyword evidence="2" id="KW-0436">Ligase</keyword>
<dbReference type="Gene3D" id="3.30.1490.20">
    <property type="entry name" value="ATP-grasp fold, A domain"/>
    <property type="match status" value="1"/>
</dbReference>
<name>A0A327M777_9PROT</name>
<dbReference type="Gene3D" id="3.40.50.720">
    <property type="entry name" value="NAD(P)-binding Rossmann-like Domain"/>
    <property type="match status" value="1"/>
</dbReference>
<dbReference type="GO" id="GO:0016874">
    <property type="term" value="F:ligase activity"/>
    <property type="evidence" value="ECO:0007669"/>
    <property type="project" value="UniProtKB-KW"/>
</dbReference>
<dbReference type="Pfam" id="PF13380">
    <property type="entry name" value="CoA_binding_2"/>
    <property type="match status" value="1"/>
</dbReference>
<dbReference type="OrthoDB" id="9807426at2"/>
<dbReference type="InterPro" id="IPR016102">
    <property type="entry name" value="Succinyl-CoA_synth-like"/>
</dbReference>
<dbReference type="InterPro" id="IPR032875">
    <property type="entry name" value="Succ_CoA_lig_flav_dom"/>
</dbReference>
<dbReference type="SUPFAM" id="SSF51735">
    <property type="entry name" value="NAD(P)-binding Rossmann-fold domains"/>
    <property type="match status" value="1"/>
</dbReference>
<accession>A0A327M777</accession>
<dbReference type="PROSITE" id="PS50975">
    <property type="entry name" value="ATP_GRASP"/>
    <property type="match status" value="1"/>
</dbReference>
<evidence type="ECO:0000256" key="6">
    <source>
        <dbReference type="PROSITE-ProRule" id="PRU00409"/>
    </source>
</evidence>
<evidence type="ECO:0000256" key="3">
    <source>
        <dbReference type="ARBA" id="ARBA00022741"/>
    </source>
</evidence>
<sequence>MAGGIAAPPHPARVRSPALPTGPRPLARAAALGRLLHPRSIAIIGASERAGSFGERTQRNLAGYAGRLHLVNSRYQRLGDQPCHAAIAALPEVPDLVVCAAPMEAVEGVVRDCVEAGVGAAILYAAGFAETGRPERVALQARIAAMAREGGVRLIGPNCIGMLDYASGATISFAAVPRPAAPPDRPAIGIVSQSGNLGFALAQGVERGVAIGRVLAFGNSADLDVADGVALLAEDPGCAAIACVFEGMAEPRRLVEAAEIAWAADKPLAVFKLATGEQGAAAALSHTGSLAGSDAAYRAAFERAGVVMVEQFDALLETAAFLAKAPPCRAPGVAVVSTSGGAAIMAADKAEAHGVTLPQPGEAAQAVLAARIPEFGSSRNPVDITAQVLNDPDSLRACAEALCADPAYGAVILPNGYAYEFATPRFALLGELAAAHGKAAAVVWLTEWLEGPGARAAEANPQVALFRSMDRCFAALAAWQARAERRATQGAAAPDPATRLAPPEAAARAAALLDAAGPTLTEREAKSVLAAYGVPVVEERLAADAEAAVAAAASLGYPVALKVESPDIPHKTEAGVIRLGLADAAAVRAAHAAVLANAARAAPGARINGVLVQPMVPQGIEIVVGARRDPLFGPMVVVGLGGILVELLRDSATALAPVGEAEARAMLRRLKGYRLLRGFRGLPPVDEAALAAIIRRVGELAADQRERIAEIDVNPLICAGSRILAVDGLIVRG</sequence>
<dbReference type="AlphaFoldDB" id="A0A327M777"/>
<dbReference type="PANTHER" id="PTHR43334">
    <property type="entry name" value="ACETATE--COA LIGASE [ADP-FORMING]"/>
    <property type="match status" value="1"/>
</dbReference>
<dbReference type="EMBL" id="QLIX01000010">
    <property type="protein sequence ID" value="RAI58327.1"/>
    <property type="molecule type" value="Genomic_DNA"/>
</dbReference>
<comment type="caution">
    <text evidence="9">The sequence shown here is derived from an EMBL/GenBank/DDBJ whole genome shotgun (WGS) entry which is preliminary data.</text>
</comment>
<dbReference type="Pfam" id="PF13549">
    <property type="entry name" value="ATP-grasp_5"/>
    <property type="match status" value="1"/>
</dbReference>
<reference evidence="10" key="1">
    <citation type="submission" date="2018-06" db="EMBL/GenBank/DDBJ databases">
        <authorList>
            <person name="Khan S.A."/>
        </authorList>
    </citation>
    <scope>NUCLEOTIDE SEQUENCE [LARGE SCALE GENOMIC DNA]</scope>
    <source>
        <strain evidence="10">DB-1506</strain>
    </source>
</reference>
<dbReference type="Pfam" id="PF13607">
    <property type="entry name" value="Succ_CoA_lig"/>
    <property type="match status" value="1"/>
</dbReference>
<dbReference type="Gene3D" id="3.40.50.261">
    <property type="entry name" value="Succinyl-CoA synthetase domains"/>
    <property type="match status" value="2"/>
</dbReference>
<dbReference type="SUPFAM" id="SSF52210">
    <property type="entry name" value="Succinyl-CoA synthetase domains"/>
    <property type="match status" value="2"/>
</dbReference>
<evidence type="ECO:0000313" key="10">
    <source>
        <dbReference type="Proteomes" id="UP000249065"/>
    </source>
</evidence>
<evidence type="ECO:0000313" key="9">
    <source>
        <dbReference type="EMBL" id="RAI58327.1"/>
    </source>
</evidence>
<evidence type="ECO:0000256" key="1">
    <source>
        <dbReference type="ARBA" id="ARBA00022532"/>
    </source>
</evidence>
<feature type="region of interest" description="Disordered" evidence="7">
    <location>
        <begin position="1"/>
        <end position="22"/>
    </location>
</feature>
<protein>
    <submittedName>
        <fullName evidence="9">CoA-binding protein</fullName>
    </submittedName>
</protein>
<keyword evidence="1" id="KW-0816">Tricarboxylic acid cycle</keyword>
<gene>
    <name evidence="9" type="ORF">DOO78_15055</name>
</gene>
<evidence type="ECO:0000256" key="7">
    <source>
        <dbReference type="SAM" id="MobiDB-lite"/>
    </source>
</evidence>
<dbReference type="InterPro" id="IPR003781">
    <property type="entry name" value="CoA-bd"/>
</dbReference>
<keyword evidence="10" id="KW-1185">Reference proteome</keyword>
<dbReference type="SUPFAM" id="SSF56059">
    <property type="entry name" value="Glutathione synthetase ATP-binding domain-like"/>
    <property type="match status" value="1"/>
</dbReference>
<evidence type="ECO:0000256" key="4">
    <source>
        <dbReference type="ARBA" id="ARBA00022840"/>
    </source>
</evidence>
<dbReference type="GO" id="GO:0005524">
    <property type="term" value="F:ATP binding"/>
    <property type="evidence" value="ECO:0007669"/>
    <property type="project" value="UniProtKB-UniRule"/>
</dbReference>
<keyword evidence="4 6" id="KW-0067">ATP-binding</keyword>
<dbReference type="GO" id="GO:0046872">
    <property type="term" value="F:metal ion binding"/>
    <property type="evidence" value="ECO:0007669"/>
    <property type="project" value="InterPro"/>
</dbReference>
<dbReference type="InterPro" id="IPR051538">
    <property type="entry name" value="Acyl-CoA_Synth/Transferase"/>
</dbReference>
<feature type="domain" description="ATP-grasp" evidence="8">
    <location>
        <begin position="526"/>
        <end position="562"/>
    </location>
</feature>
<dbReference type="GO" id="GO:0006099">
    <property type="term" value="P:tricarboxylic acid cycle"/>
    <property type="evidence" value="ECO:0007669"/>
    <property type="project" value="UniProtKB-KW"/>
</dbReference>
<dbReference type="InterPro" id="IPR013815">
    <property type="entry name" value="ATP_grasp_subdomain_1"/>
</dbReference>
<dbReference type="Proteomes" id="UP000249065">
    <property type="component" value="Unassembled WGS sequence"/>
</dbReference>
<organism evidence="9 10">
    <name type="scientific">Roseicella frigidaeris</name>
    <dbReference type="NCBI Taxonomy" id="2230885"/>
    <lineage>
        <taxon>Bacteria</taxon>
        <taxon>Pseudomonadati</taxon>
        <taxon>Pseudomonadota</taxon>
        <taxon>Alphaproteobacteria</taxon>
        <taxon>Acetobacterales</taxon>
        <taxon>Roseomonadaceae</taxon>
        <taxon>Roseicella</taxon>
    </lineage>
</organism>
<evidence type="ECO:0000259" key="8">
    <source>
        <dbReference type="PROSITE" id="PS50975"/>
    </source>
</evidence>
<dbReference type="InterPro" id="IPR036291">
    <property type="entry name" value="NAD(P)-bd_dom_sf"/>
</dbReference>
<evidence type="ECO:0000256" key="2">
    <source>
        <dbReference type="ARBA" id="ARBA00022598"/>
    </source>
</evidence>
<keyword evidence="3 6" id="KW-0547">Nucleotide-binding</keyword>
<dbReference type="Gene3D" id="3.30.470.20">
    <property type="entry name" value="ATP-grasp fold, B domain"/>
    <property type="match status" value="1"/>
</dbReference>
<dbReference type="FunFam" id="3.30.1490.20:FF:000020">
    <property type="entry name" value="Protein lysine acetyltransferase"/>
    <property type="match status" value="1"/>
</dbReference>
<dbReference type="InterPro" id="IPR011761">
    <property type="entry name" value="ATP-grasp"/>
</dbReference>
<evidence type="ECO:0000256" key="5">
    <source>
        <dbReference type="ARBA" id="ARBA00060888"/>
    </source>
</evidence>